<comment type="caution">
    <text evidence="8">The sequence shown here is derived from an EMBL/GenBank/DDBJ whole genome shotgun (WGS) entry which is preliminary data.</text>
</comment>
<proteinExistence type="inferred from homology"/>
<feature type="domain" description="Protein kinase" evidence="7">
    <location>
        <begin position="4"/>
        <end position="269"/>
    </location>
</feature>
<dbReference type="GO" id="GO:0004674">
    <property type="term" value="F:protein serine/threonine kinase activity"/>
    <property type="evidence" value="ECO:0007669"/>
    <property type="project" value="UniProtKB-KW"/>
</dbReference>
<evidence type="ECO:0000256" key="6">
    <source>
        <dbReference type="RuleBase" id="RU000304"/>
    </source>
</evidence>
<dbReference type="InterPro" id="IPR052751">
    <property type="entry name" value="Plant_MAPKKK"/>
</dbReference>
<dbReference type="PROSITE" id="PS50011">
    <property type="entry name" value="PROTEIN_KINASE_DOM"/>
    <property type="match status" value="1"/>
</dbReference>
<keyword evidence="4 5" id="KW-0067">ATP-binding</keyword>
<dbReference type="GO" id="GO:0005524">
    <property type="term" value="F:ATP binding"/>
    <property type="evidence" value="ECO:0007669"/>
    <property type="project" value="UniProtKB-UniRule"/>
</dbReference>
<evidence type="ECO:0000256" key="2">
    <source>
        <dbReference type="ARBA" id="ARBA00022741"/>
    </source>
</evidence>
<dbReference type="PROSITE" id="PS00107">
    <property type="entry name" value="PROTEIN_KINASE_ATP"/>
    <property type="match status" value="1"/>
</dbReference>
<dbReference type="Gene3D" id="1.10.510.10">
    <property type="entry name" value="Transferase(Phosphotransferase) domain 1"/>
    <property type="match status" value="1"/>
</dbReference>
<dbReference type="SUPFAM" id="SSF56112">
    <property type="entry name" value="Protein kinase-like (PK-like)"/>
    <property type="match status" value="1"/>
</dbReference>
<keyword evidence="6" id="KW-0723">Serine/threonine-protein kinase</keyword>
<dbReference type="Proteomes" id="UP001386955">
    <property type="component" value="Unassembled WGS sequence"/>
</dbReference>
<evidence type="ECO:0000313" key="8">
    <source>
        <dbReference type="EMBL" id="KAK7405352.1"/>
    </source>
</evidence>
<dbReference type="PANTHER" id="PTHR48011">
    <property type="entry name" value="CCR4-NOT TRANSCRIPTIONAL COMPLEX SUBUNIT CAF120-RELATED"/>
    <property type="match status" value="1"/>
</dbReference>
<dbReference type="InterPro" id="IPR011009">
    <property type="entry name" value="Kinase-like_dom_sf"/>
</dbReference>
<reference evidence="8 9" key="1">
    <citation type="submission" date="2024-01" db="EMBL/GenBank/DDBJ databases">
        <title>The genomes of 5 underutilized Papilionoideae crops provide insights into root nodulation and disease resistanc.</title>
        <authorList>
            <person name="Jiang F."/>
        </authorList>
    </citation>
    <scope>NUCLEOTIDE SEQUENCE [LARGE SCALE GENOMIC DNA]</scope>
    <source>
        <strain evidence="8">DUOXIRENSHENG_FW03</strain>
        <tissue evidence="8">Leaves</tissue>
    </source>
</reference>
<dbReference type="SMART" id="SM00220">
    <property type="entry name" value="S_TKc"/>
    <property type="match status" value="1"/>
</dbReference>
<sequence length="287" mass="32672">MAACKKLAILGKGCYGTVYLAAVILPPQLEWKMLAVKSSTPLSVSICSMQKEKRMLELFKGCKEIVECYFDEFSFEREGFIYNLYMEFATHGCLWDLICKGPLPDDEVRMYTHMILKGLSCIHTKGVVHCDLKPENILLFPSCDDGGARFQLKIADFGLSREESKGPYGEIKFRGTPFYMSPESILGEIVTVLDVWSLGCIVIEMITGFHAWWNIKTQRELMFRLGFLEQAPIIPNGLSWDCQHFLSKCFQKDPRQRWSAAMLLDHPFLYSASYNMQGYLASSSGSR</sequence>
<evidence type="ECO:0000256" key="1">
    <source>
        <dbReference type="ARBA" id="ARBA00022679"/>
    </source>
</evidence>
<name>A0AAN9XR88_PSOTE</name>
<dbReference type="EMBL" id="JAYMYS010000002">
    <property type="protein sequence ID" value="KAK7405352.1"/>
    <property type="molecule type" value="Genomic_DNA"/>
</dbReference>
<dbReference type="InterPro" id="IPR000719">
    <property type="entry name" value="Prot_kinase_dom"/>
</dbReference>
<protein>
    <recommendedName>
        <fullName evidence="7">Protein kinase domain-containing protein</fullName>
    </recommendedName>
</protein>
<comment type="similarity">
    <text evidence="6">Belongs to the protein kinase superfamily.</text>
</comment>
<dbReference type="AlphaFoldDB" id="A0AAN9XR88"/>
<accession>A0AAN9XR88</accession>
<keyword evidence="2 5" id="KW-0547">Nucleotide-binding</keyword>
<dbReference type="PANTHER" id="PTHR48011:SF51">
    <property type="entry name" value="PROTEIN KINASE SUPERFAMILY PROTEIN"/>
    <property type="match status" value="1"/>
</dbReference>
<evidence type="ECO:0000259" key="7">
    <source>
        <dbReference type="PROSITE" id="PS50011"/>
    </source>
</evidence>
<evidence type="ECO:0000313" key="9">
    <source>
        <dbReference type="Proteomes" id="UP001386955"/>
    </source>
</evidence>
<dbReference type="GO" id="GO:0007165">
    <property type="term" value="P:signal transduction"/>
    <property type="evidence" value="ECO:0007669"/>
    <property type="project" value="TreeGrafter"/>
</dbReference>
<keyword evidence="9" id="KW-1185">Reference proteome</keyword>
<dbReference type="Pfam" id="PF00069">
    <property type="entry name" value="Pkinase"/>
    <property type="match status" value="1"/>
</dbReference>
<dbReference type="PROSITE" id="PS00108">
    <property type="entry name" value="PROTEIN_KINASE_ST"/>
    <property type="match status" value="1"/>
</dbReference>
<keyword evidence="1" id="KW-0808">Transferase</keyword>
<feature type="binding site" evidence="5">
    <location>
        <position position="37"/>
    </location>
    <ligand>
        <name>ATP</name>
        <dbReference type="ChEBI" id="CHEBI:30616"/>
    </ligand>
</feature>
<evidence type="ECO:0000256" key="4">
    <source>
        <dbReference type="ARBA" id="ARBA00022840"/>
    </source>
</evidence>
<organism evidence="8 9">
    <name type="scientific">Psophocarpus tetragonolobus</name>
    <name type="common">Winged bean</name>
    <name type="synonym">Dolichos tetragonolobus</name>
    <dbReference type="NCBI Taxonomy" id="3891"/>
    <lineage>
        <taxon>Eukaryota</taxon>
        <taxon>Viridiplantae</taxon>
        <taxon>Streptophyta</taxon>
        <taxon>Embryophyta</taxon>
        <taxon>Tracheophyta</taxon>
        <taxon>Spermatophyta</taxon>
        <taxon>Magnoliopsida</taxon>
        <taxon>eudicotyledons</taxon>
        <taxon>Gunneridae</taxon>
        <taxon>Pentapetalae</taxon>
        <taxon>rosids</taxon>
        <taxon>fabids</taxon>
        <taxon>Fabales</taxon>
        <taxon>Fabaceae</taxon>
        <taxon>Papilionoideae</taxon>
        <taxon>50 kb inversion clade</taxon>
        <taxon>NPAAA clade</taxon>
        <taxon>indigoferoid/millettioid clade</taxon>
        <taxon>Phaseoleae</taxon>
        <taxon>Psophocarpus</taxon>
    </lineage>
</organism>
<dbReference type="CDD" id="cd06606">
    <property type="entry name" value="STKc_MAPKKK"/>
    <property type="match status" value="1"/>
</dbReference>
<gene>
    <name evidence="8" type="ORF">VNO78_06600</name>
</gene>
<keyword evidence="3" id="KW-0418">Kinase</keyword>
<dbReference type="InterPro" id="IPR008271">
    <property type="entry name" value="Ser/Thr_kinase_AS"/>
</dbReference>
<evidence type="ECO:0000256" key="5">
    <source>
        <dbReference type="PROSITE-ProRule" id="PRU10141"/>
    </source>
</evidence>
<dbReference type="InterPro" id="IPR017441">
    <property type="entry name" value="Protein_kinase_ATP_BS"/>
</dbReference>
<evidence type="ECO:0000256" key="3">
    <source>
        <dbReference type="ARBA" id="ARBA00022777"/>
    </source>
</evidence>